<dbReference type="SUPFAM" id="SSF51735">
    <property type="entry name" value="NAD(P)-binding Rossmann-fold domains"/>
    <property type="match status" value="1"/>
</dbReference>
<keyword evidence="5" id="KW-1185">Reference proteome</keyword>
<dbReference type="Pfam" id="PF01408">
    <property type="entry name" value="GFO_IDH_MocA"/>
    <property type="match status" value="1"/>
</dbReference>
<organism evidence="4 5">
    <name type="scientific">Corynebacterium lemuris</name>
    <dbReference type="NCBI Taxonomy" id="1859292"/>
    <lineage>
        <taxon>Bacteria</taxon>
        <taxon>Bacillati</taxon>
        <taxon>Actinomycetota</taxon>
        <taxon>Actinomycetes</taxon>
        <taxon>Mycobacteriales</taxon>
        <taxon>Corynebacteriaceae</taxon>
        <taxon>Corynebacterium</taxon>
    </lineage>
</organism>
<dbReference type="PANTHER" id="PTHR43818">
    <property type="entry name" value="BCDNA.GH03377"/>
    <property type="match status" value="1"/>
</dbReference>
<sequence length="376" mass="40688">MAAQPRIALIGTGMIAGAHLRAARSLGAEITGILGSRPERSAQVAREWRIPTGYADLAALIAERPDVVHVCTPNKSHAFYTEALIRAGIHTVVEKPVATTLADAELLADLAAKNDVVVTVPYVYRYHPLVREIRARRIAGEFGDIALVHGSYLQDWLLSPDAATWRVNPVEGGPSRAFADIGTHWCDMAEFVSGEKFLRLSAITSITHPTRPRHSTASFGGAVSSGNQQAEYVPVHTEDIAVVTFETARNIPATTVISQVSAGRKNRLWLEIDGTAGSAVFDQENPETIWLGRENESVLLHRGEAGAQPEQARFNQVPAGHPQGWTDAFTAFIHDTYRAVSGDVPDGLPTIEDGLRSIRLIDAVLSSAGSREWVSI</sequence>
<gene>
    <name evidence="4" type="ORF">NYP18_09795</name>
</gene>
<dbReference type="PANTHER" id="PTHR43818:SF11">
    <property type="entry name" value="BCDNA.GH03377"/>
    <property type="match status" value="1"/>
</dbReference>
<protein>
    <submittedName>
        <fullName evidence="4">Gfo/Idh/MocA family oxidoreductase</fullName>
    </submittedName>
</protein>
<evidence type="ECO:0000313" key="5">
    <source>
        <dbReference type="Proteomes" id="UP001205965"/>
    </source>
</evidence>
<dbReference type="RefSeq" id="WP_259428012.1">
    <property type="nucleotide sequence ID" value="NZ_JANWTC010000006.1"/>
</dbReference>
<dbReference type="InterPro" id="IPR000683">
    <property type="entry name" value="Gfo/Idh/MocA-like_OxRdtase_N"/>
</dbReference>
<dbReference type="InterPro" id="IPR055170">
    <property type="entry name" value="GFO_IDH_MocA-like_dom"/>
</dbReference>
<proteinExistence type="predicted"/>
<keyword evidence="1" id="KW-0560">Oxidoreductase</keyword>
<evidence type="ECO:0000256" key="1">
    <source>
        <dbReference type="ARBA" id="ARBA00023002"/>
    </source>
</evidence>
<accession>A0ABT2G0Y7</accession>
<reference evidence="4 5" key="1">
    <citation type="submission" date="2022-08" db="EMBL/GenBank/DDBJ databases">
        <title>YIM 101645 draft genome.</title>
        <authorList>
            <person name="Chen X."/>
        </authorList>
    </citation>
    <scope>NUCLEOTIDE SEQUENCE [LARGE SCALE GENOMIC DNA]</scope>
    <source>
        <strain evidence="4 5">YIM 101645</strain>
    </source>
</reference>
<dbReference type="EMBL" id="JANWTC010000006">
    <property type="protein sequence ID" value="MCS5479947.1"/>
    <property type="molecule type" value="Genomic_DNA"/>
</dbReference>
<name>A0ABT2G0Y7_9CORY</name>
<comment type="caution">
    <text evidence="4">The sequence shown here is derived from an EMBL/GenBank/DDBJ whole genome shotgun (WGS) entry which is preliminary data.</text>
</comment>
<feature type="domain" description="Gfo/Idh/MocA-like oxidoreductase N-terminal" evidence="2">
    <location>
        <begin position="6"/>
        <end position="120"/>
    </location>
</feature>
<evidence type="ECO:0000313" key="4">
    <source>
        <dbReference type="EMBL" id="MCS5479947.1"/>
    </source>
</evidence>
<dbReference type="Proteomes" id="UP001205965">
    <property type="component" value="Unassembled WGS sequence"/>
</dbReference>
<dbReference type="Gene3D" id="3.30.360.10">
    <property type="entry name" value="Dihydrodipicolinate Reductase, domain 2"/>
    <property type="match status" value="1"/>
</dbReference>
<dbReference type="InterPro" id="IPR036291">
    <property type="entry name" value="NAD(P)-bd_dom_sf"/>
</dbReference>
<dbReference type="Pfam" id="PF22725">
    <property type="entry name" value="GFO_IDH_MocA_C3"/>
    <property type="match status" value="1"/>
</dbReference>
<dbReference type="InterPro" id="IPR050463">
    <property type="entry name" value="Gfo/Idh/MocA_oxidrdct_glycsds"/>
</dbReference>
<dbReference type="Gene3D" id="3.40.50.720">
    <property type="entry name" value="NAD(P)-binding Rossmann-like Domain"/>
    <property type="match status" value="1"/>
</dbReference>
<dbReference type="SUPFAM" id="SSF55347">
    <property type="entry name" value="Glyceraldehyde-3-phosphate dehydrogenase-like, C-terminal domain"/>
    <property type="match status" value="1"/>
</dbReference>
<evidence type="ECO:0000259" key="2">
    <source>
        <dbReference type="Pfam" id="PF01408"/>
    </source>
</evidence>
<evidence type="ECO:0000259" key="3">
    <source>
        <dbReference type="Pfam" id="PF22725"/>
    </source>
</evidence>
<feature type="domain" description="GFO/IDH/MocA-like oxidoreductase" evidence="3">
    <location>
        <begin position="131"/>
        <end position="279"/>
    </location>
</feature>